<dbReference type="InterPro" id="IPR013525">
    <property type="entry name" value="ABC2_TM"/>
</dbReference>
<name>A0A1B6L4N1_9HEMI</name>
<evidence type="ECO:0000256" key="6">
    <source>
        <dbReference type="ARBA" id="ARBA00022840"/>
    </source>
</evidence>
<feature type="non-terminal residue" evidence="11">
    <location>
        <position position="1"/>
    </location>
</feature>
<evidence type="ECO:0000256" key="2">
    <source>
        <dbReference type="ARBA" id="ARBA00008869"/>
    </source>
</evidence>
<dbReference type="InterPro" id="IPR027417">
    <property type="entry name" value="P-loop_NTPase"/>
</dbReference>
<feature type="transmembrane region" description="Helical" evidence="9">
    <location>
        <begin position="175"/>
        <end position="196"/>
    </location>
</feature>
<keyword evidence="4 9" id="KW-0812">Transmembrane</keyword>
<evidence type="ECO:0000256" key="7">
    <source>
        <dbReference type="ARBA" id="ARBA00022989"/>
    </source>
</evidence>
<feature type="transmembrane region" description="Helical" evidence="9">
    <location>
        <begin position="1061"/>
        <end position="1085"/>
    </location>
</feature>
<evidence type="ECO:0000256" key="1">
    <source>
        <dbReference type="ARBA" id="ARBA00004141"/>
    </source>
</evidence>
<dbReference type="PANTHER" id="PTHR19229:SF209">
    <property type="entry name" value="ATP-BINDING CASSETTE SUB-FAMILY A MEMBER 5 ISOFORM X1"/>
    <property type="match status" value="1"/>
</dbReference>
<feature type="transmembrane region" description="Helical" evidence="9">
    <location>
        <begin position="1097"/>
        <end position="1119"/>
    </location>
</feature>
<dbReference type="FunFam" id="3.40.50.300:FF:000933">
    <property type="entry name" value="ABC transporter A family member 7"/>
    <property type="match status" value="1"/>
</dbReference>
<feature type="transmembrane region" description="Helical" evidence="9">
    <location>
        <begin position="1165"/>
        <end position="1186"/>
    </location>
</feature>
<evidence type="ECO:0000313" key="11">
    <source>
        <dbReference type="EMBL" id="JAT18679.1"/>
    </source>
</evidence>
<feature type="transmembrane region" description="Helical" evidence="9">
    <location>
        <begin position="975"/>
        <end position="1002"/>
    </location>
</feature>
<keyword evidence="7 9" id="KW-1133">Transmembrane helix</keyword>
<dbReference type="SMART" id="SM00382">
    <property type="entry name" value="AAA"/>
    <property type="match status" value="2"/>
</dbReference>
<reference evidence="11" key="1">
    <citation type="submission" date="2015-11" db="EMBL/GenBank/DDBJ databases">
        <title>De novo transcriptome assembly of four potential Pierce s Disease insect vectors from Arizona vineyards.</title>
        <authorList>
            <person name="Tassone E.E."/>
        </authorList>
    </citation>
    <scope>NUCLEOTIDE SEQUENCE</scope>
</reference>
<dbReference type="InterPro" id="IPR003439">
    <property type="entry name" value="ABC_transporter-like_ATP-bd"/>
</dbReference>
<dbReference type="InterPro" id="IPR003593">
    <property type="entry name" value="AAA+_ATPase"/>
</dbReference>
<feature type="transmembrane region" description="Helical" evidence="9">
    <location>
        <begin position="1022"/>
        <end position="1049"/>
    </location>
</feature>
<dbReference type="FunFam" id="3.40.50.300:FF:000335">
    <property type="entry name" value="ATP binding cassette subfamily A member 5"/>
    <property type="match status" value="1"/>
</dbReference>
<dbReference type="InterPro" id="IPR056264">
    <property type="entry name" value="R2_ABCA1-4-like"/>
</dbReference>
<dbReference type="EMBL" id="GEBQ01021298">
    <property type="protein sequence ID" value="JAT18679.1"/>
    <property type="molecule type" value="Transcribed_RNA"/>
</dbReference>
<dbReference type="PROSITE" id="PS00211">
    <property type="entry name" value="ABC_TRANSPORTER_1"/>
    <property type="match status" value="1"/>
</dbReference>
<dbReference type="GO" id="GO:0140359">
    <property type="term" value="F:ABC-type transporter activity"/>
    <property type="evidence" value="ECO:0007669"/>
    <property type="project" value="InterPro"/>
</dbReference>
<dbReference type="SUPFAM" id="SSF52540">
    <property type="entry name" value="P-loop containing nucleoside triphosphate hydrolases"/>
    <property type="match status" value="2"/>
</dbReference>
<accession>A0A1B6L4N1</accession>
<comment type="subcellular location">
    <subcellularLocation>
        <location evidence="1">Membrane</location>
        <topology evidence="1">Multi-pass membrane protein</topology>
    </subcellularLocation>
</comment>
<keyword evidence="6" id="KW-0067">ATP-binding</keyword>
<evidence type="ECO:0000259" key="10">
    <source>
        <dbReference type="PROSITE" id="PS50893"/>
    </source>
</evidence>
<proteinExistence type="inferred from homology"/>
<evidence type="ECO:0000256" key="9">
    <source>
        <dbReference type="SAM" id="Phobius"/>
    </source>
</evidence>
<dbReference type="InterPro" id="IPR026082">
    <property type="entry name" value="ABCA"/>
</dbReference>
<evidence type="ECO:0000256" key="4">
    <source>
        <dbReference type="ARBA" id="ARBA00022692"/>
    </source>
</evidence>
<evidence type="ECO:0000256" key="5">
    <source>
        <dbReference type="ARBA" id="ARBA00022741"/>
    </source>
</evidence>
<dbReference type="GO" id="GO:0005524">
    <property type="term" value="F:ATP binding"/>
    <property type="evidence" value="ECO:0007669"/>
    <property type="project" value="UniProtKB-KW"/>
</dbReference>
<dbReference type="Pfam" id="PF23321">
    <property type="entry name" value="R1_ABCA1"/>
    <property type="match status" value="1"/>
</dbReference>
<dbReference type="Pfam" id="PF12698">
    <property type="entry name" value="ABC2_membrane_3"/>
    <property type="match status" value="2"/>
</dbReference>
<feature type="transmembrane region" description="Helical" evidence="9">
    <location>
        <begin position="250"/>
        <end position="269"/>
    </location>
</feature>
<evidence type="ECO:0000256" key="8">
    <source>
        <dbReference type="ARBA" id="ARBA00023136"/>
    </source>
</evidence>
<dbReference type="Gene3D" id="3.40.50.300">
    <property type="entry name" value="P-loop containing nucleotide triphosphate hydrolases"/>
    <property type="match status" value="2"/>
</dbReference>
<evidence type="ECO:0000256" key="3">
    <source>
        <dbReference type="ARBA" id="ARBA00022448"/>
    </source>
</evidence>
<gene>
    <name evidence="11" type="ORF">g.4945</name>
</gene>
<feature type="transmembrane region" description="Helical" evidence="9">
    <location>
        <begin position="281"/>
        <end position="301"/>
    </location>
</feature>
<dbReference type="PANTHER" id="PTHR19229">
    <property type="entry name" value="ATP-BINDING CASSETTE TRANSPORTER SUBFAMILY A ABCA"/>
    <property type="match status" value="1"/>
</dbReference>
<feature type="transmembrane region" description="Helical" evidence="9">
    <location>
        <begin position="349"/>
        <end position="371"/>
    </location>
</feature>
<dbReference type="GO" id="GO:0016887">
    <property type="term" value="F:ATP hydrolysis activity"/>
    <property type="evidence" value="ECO:0007669"/>
    <property type="project" value="InterPro"/>
</dbReference>
<comment type="similarity">
    <text evidence="2">Belongs to the ABC transporter superfamily. ABCA family.</text>
</comment>
<feature type="transmembrane region" description="Helical" evidence="9">
    <location>
        <begin position="217"/>
        <end position="244"/>
    </location>
</feature>
<dbReference type="InterPro" id="IPR017871">
    <property type="entry name" value="ABC_transporter-like_CS"/>
</dbReference>
<dbReference type="PROSITE" id="PS50893">
    <property type="entry name" value="ABC_TRANSPORTER_2"/>
    <property type="match status" value="2"/>
</dbReference>
<sequence>VKHFVGDINKTWRRIKNTSSVTFVVYSSKENMLKDYWRNPKLFHLGVLFEDDNPYENDLKYEILTNLEWTKCPDTATLYAPETACRQLPALISTVRDSNPSTPTSSVPPPDNTDAECPAVSYYTSGFAALQILIDFTKMQVTLPEVTVEVPNITLNILPKDAFTADWMVGFRVVIPFYTVMAMSQFINFLLILIVGEKEQQIKEGMKIAGLKDSVYWSSWFFVYMWIVLIISLATTSMLCYLQVFQNTSYMLLLLLTFLYGLSIIVVSFMMTPFFNEAKTAGLLGSFIVNIVSLLYFVQLFAGESHFTLWIISLLSPAVFALAMDKALMMDLTGKGVTMSTLWTHSGFTIGNCVVMLCVDIVLYTLGSLYLDSVWPSRYGVRKHPLFCLDYFGRNKENTKQDFYKLEATKIVHTPTENVEEVCEEFKNKEAIRLVGLCKTFFGCNKSSVAVLNDINLVVYADEITAILGQNGAGKSTLFNILTGLTPPTHGTAYIFNRDIRNHKNMSEIQGMMGVCPQTNILFQDLTAREHLNFFARLKGLQSESLLSSVGKILCDIDLEDKADSEAKDLSGGQKRKLSVGIAIIGDPKIIILDEPTAGIDSFSKRHICSILQKIKHNKVVLLATHSMEEADEVADRKAILSQGRLCCYGTSLFLKNRFGIGSCLRVELEDLSRSDGVVQVVRSYIPNAKLSHIFGKELYFVLPNESLDQFAPLLFSIEREIKSTENTFTILSYGVSMSSLEQVFVQLTSNATETSANGHLCSTQASQNEDGMLQSHNGESTLKFDVEYKPNWVQMMRAMLRLRILRLFRNSQQIFLMIILPLVFTSLGFFVNQANHKAPRDSTLVLNRDMYPNCTKIAVSMESKELWQLTNQIDPLIGTVMVQSNKSLLATKPWLGALLTGRSAKAHQPEMELHKLNVTVLYNDTLQHSLPIILNSISNFMFRVYQSKPGSDGEDQLLTVKTRRLPPTSPSRELNITMIVSSIMVGLTFVLFPISLAVEIINERENKSKHLLYLNGLQRTVYFSSYVVVLGAVLLVFSLYVLTLMSWLDRAPLSDASAGIIVAPVILAYCPAAILCVICLSYMFDRVQTALSVLPTVVTWMGVIPFIVVTILEVVGVGRGPHIVMSMTNIVYVPYSLIYLLQQAAALCNVQPSCSQPDYFTWDIAWLLLGSLLQIPFWSFILITVDLHETGVKISHSINRKLKSERVKESNTIQLNSYKNDTEAGEGTTPKLTNSFPETSVAVIEKLNKEYPSRKPLCCCWPGLALSRTNALRDFSLSVQSGEVFGLLGHNGAGKTTTLRIISGEEQPTSGSVWIKGQNNEAGPLGYCPQHDALWTNISVREHLEIYAAVRGVQPHVMDRVVDTFLYGLRVSNHADKPAQLCSGGTRRKLSFALSVVGNTSLVLLDEPSTGMDALSKRFLWNTIRNTFQGGKGALLTTHSMEEADALCTRVGIMTNGRLRCVGTTQGLKDKYGGGYVLEIKVTSSTSRDNVQEYILSSFPDCSVNNFMADRLVFSIPQQSVVSPADVYSRMEKVKSEMGIKMYSFNQTNLEHVFLNFSSRE</sequence>
<feature type="transmembrane region" description="Helical" evidence="9">
    <location>
        <begin position="1131"/>
        <end position="1153"/>
    </location>
</feature>
<keyword evidence="8 9" id="KW-0472">Membrane</keyword>
<feature type="domain" description="ABC transporter" evidence="10">
    <location>
        <begin position="432"/>
        <end position="668"/>
    </location>
</feature>
<protein>
    <recommendedName>
        <fullName evidence="10">ABC transporter domain-containing protein</fullName>
    </recommendedName>
</protein>
<dbReference type="Pfam" id="PF00005">
    <property type="entry name" value="ABC_tran"/>
    <property type="match status" value="2"/>
</dbReference>
<feature type="domain" description="ABC transporter" evidence="10">
    <location>
        <begin position="1248"/>
        <end position="1482"/>
    </location>
</feature>
<feature type="transmembrane region" description="Helical" evidence="9">
    <location>
        <begin position="307"/>
        <end position="328"/>
    </location>
</feature>
<keyword evidence="5" id="KW-0547">Nucleotide-binding</keyword>
<dbReference type="CDD" id="cd03263">
    <property type="entry name" value="ABC_subfamily_A"/>
    <property type="match status" value="2"/>
</dbReference>
<organism evidence="11">
    <name type="scientific">Graphocephala atropunctata</name>
    <dbReference type="NCBI Taxonomy" id="36148"/>
    <lineage>
        <taxon>Eukaryota</taxon>
        <taxon>Metazoa</taxon>
        <taxon>Ecdysozoa</taxon>
        <taxon>Arthropoda</taxon>
        <taxon>Hexapoda</taxon>
        <taxon>Insecta</taxon>
        <taxon>Pterygota</taxon>
        <taxon>Neoptera</taxon>
        <taxon>Paraneoptera</taxon>
        <taxon>Hemiptera</taxon>
        <taxon>Auchenorrhyncha</taxon>
        <taxon>Membracoidea</taxon>
        <taxon>Cicadellidae</taxon>
        <taxon>Cicadellinae</taxon>
        <taxon>Cicadellini</taxon>
        <taxon>Graphocephala</taxon>
    </lineage>
</organism>
<dbReference type="GO" id="GO:0016020">
    <property type="term" value="C:membrane"/>
    <property type="evidence" value="ECO:0007669"/>
    <property type="project" value="UniProtKB-SubCell"/>
</dbReference>
<keyword evidence="3" id="KW-0813">Transport</keyword>